<evidence type="ECO:0000313" key="1">
    <source>
        <dbReference type="EMBL" id="UTU52769.1"/>
    </source>
</evidence>
<reference evidence="1 2" key="1">
    <citation type="journal article" date="2022" name="Microbiol. Resour. Announc.">
        <title>Complete Genome Sequence of Mesorhizobium ciceri Strain R30, a Rhizobium Used as a Commercial Inoculant for Chickpea in Argentina.</title>
        <authorList>
            <person name="Foresto E."/>
            <person name="Revale S."/>
            <person name="Primo E."/>
            <person name="Nievas F."/>
            <person name="Carezzano E."/>
            <person name="Puente M."/>
            <person name="Alzari P."/>
            <person name="Mart M."/>
            <person name="Ben-Assaya M."/>
            <person name="Mornico D."/>
            <person name="Santoro M."/>
            <person name="Mart F."/>
            <person name="Giordano W."/>
            <person name="Bogino P."/>
        </authorList>
    </citation>
    <scope>NUCLEOTIDE SEQUENCE [LARGE SCALE GENOMIC DNA]</scope>
    <source>
        <strain evidence="1 2">R30</strain>
    </source>
</reference>
<sequence length="173" mass="18429">MRGFGRCLAPLVVLATPAAGQEFDPASLDLPALIECRADVPTYNDFALWLSSAPGAVETLGWKEVASANPFLSQYELPAKIRVFNRETGSIVFTAAGPMAVLDGVAAPELAKELDVMAVFSTPQKFLGEKAVFQSTEESEGLTFSTDVKLNVSTVESHPGKTLAGCSYTLEIK</sequence>
<organism evidence="1 2">
    <name type="scientific">Mesorhizobium ciceri</name>
    <dbReference type="NCBI Taxonomy" id="39645"/>
    <lineage>
        <taxon>Bacteria</taxon>
        <taxon>Pseudomonadati</taxon>
        <taxon>Pseudomonadota</taxon>
        <taxon>Alphaproteobacteria</taxon>
        <taxon>Hyphomicrobiales</taxon>
        <taxon>Phyllobacteriaceae</taxon>
        <taxon>Mesorhizobium</taxon>
    </lineage>
</organism>
<dbReference type="AlphaFoldDB" id="A0AB38TDI0"/>
<dbReference type="Proteomes" id="UP001060070">
    <property type="component" value="Chromosome"/>
</dbReference>
<evidence type="ECO:0000313" key="2">
    <source>
        <dbReference type="Proteomes" id="UP001060070"/>
    </source>
</evidence>
<protein>
    <submittedName>
        <fullName evidence="1">Uncharacterized protein</fullName>
    </submittedName>
</protein>
<proteinExistence type="predicted"/>
<dbReference type="EMBL" id="CP088147">
    <property type="protein sequence ID" value="UTU52769.1"/>
    <property type="molecule type" value="Genomic_DNA"/>
</dbReference>
<gene>
    <name evidence="1" type="ORF">LRP29_04770</name>
</gene>
<dbReference type="RefSeq" id="WP_024504025.1">
    <property type="nucleotide sequence ID" value="NZ_CP088147.1"/>
</dbReference>
<keyword evidence="2" id="KW-1185">Reference proteome</keyword>
<accession>A0AB38TDI0</accession>
<name>A0AB38TDI0_9HYPH</name>